<name>A0A6A3CES8_HIBSY</name>
<gene>
    <name evidence="3" type="ORF">F3Y22_tig00008146pilonHSYRG00069</name>
</gene>
<feature type="domain" description="Sialate O-acetylesterase" evidence="2">
    <location>
        <begin position="25"/>
        <end position="255"/>
    </location>
</feature>
<keyword evidence="1" id="KW-0378">Hydrolase</keyword>
<dbReference type="PANTHER" id="PTHR31988:SF13">
    <property type="entry name" value="CARBOHYDRATE ESTERASE PLANT-LIKE PROTEIN"/>
    <property type="match status" value="1"/>
</dbReference>
<sequence length="256" mass="27475">MFKFIECVSIFVANLISVVGDNAAKNIFILAGQSNMAGRGGVSHGKWDGNVPPECQPSPSVLRFTANLTWEEAREPLHADIDVEHVCGVGPGMVFASEIIRTNGSGIGVVGLVPCAVGGTSISRWGKGSPLYDELVKRGMESLKEGGAIQAILWYQGESDTVTKEDADAYQGNLVQLIQDLRFDLNLPSLPFMVVALASGEGKYVETVRNGQMGIKMENVKCVDAKGLPLNVDHLHLTTIAEVKLGLKLAHAFLQQ</sequence>
<protein>
    <submittedName>
        <fullName evidence="3">Carbohydrate esterase</fullName>
    </submittedName>
</protein>
<reference evidence="3" key="1">
    <citation type="submission" date="2019-09" db="EMBL/GenBank/DDBJ databases">
        <title>Draft genome information of white flower Hibiscus syriacus.</title>
        <authorList>
            <person name="Kim Y.-M."/>
        </authorList>
    </citation>
    <scope>NUCLEOTIDE SEQUENCE [LARGE SCALE GENOMIC DNA]</scope>
    <source>
        <strain evidence="3">YM2019G1</strain>
    </source>
</reference>
<dbReference type="PANTHER" id="PTHR31988">
    <property type="entry name" value="ESTERASE, PUTATIVE (DUF303)-RELATED"/>
    <property type="match status" value="1"/>
</dbReference>
<dbReference type="GO" id="GO:0016787">
    <property type="term" value="F:hydrolase activity"/>
    <property type="evidence" value="ECO:0007669"/>
    <property type="project" value="UniProtKB-KW"/>
</dbReference>
<proteinExistence type="predicted"/>
<dbReference type="EMBL" id="VEPZ02000403">
    <property type="protein sequence ID" value="KAE8725732.1"/>
    <property type="molecule type" value="Genomic_DNA"/>
</dbReference>
<dbReference type="Gene3D" id="3.40.50.1110">
    <property type="entry name" value="SGNH hydrolase"/>
    <property type="match status" value="1"/>
</dbReference>
<keyword evidence="4" id="KW-1185">Reference proteome</keyword>
<dbReference type="InterPro" id="IPR005181">
    <property type="entry name" value="SASA"/>
</dbReference>
<dbReference type="SUPFAM" id="SSF52266">
    <property type="entry name" value="SGNH hydrolase"/>
    <property type="match status" value="1"/>
</dbReference>
<evidence type="ECO:0000313" key="4">
    <source>
        <dbReference type="Proteomes" id="UP000436088"/>
    </source>
</evidence>
<accession>A0A6A3CES8</accession>
<evidence type="ECO:0000313" key="3">
    <source>
        <dbReference type="EMBL" id="KAE8725732.1"/>
    </source>
</evidence>
<dbReference type="InterPro" id="IPR036514">
    <property type="entry name" value="SGNH_hydro_sf"/>
</dbReference>
<dbReference type="OrthoDB" id="42638at2759"/>
<dbReference type="Proteomes" id="UP000436088">
    <property type="component" value="Unassembled WGS sequence"/>
</dbReference>
<evidence type="ECO:0000256" key="1">
    <source>
        <dbReference type="ARBA" id="ARBA00022801"/>
    </source>
</evidence>
<comment type="caution">
    <text evidence="3">The sequence shown here is derived from an EMBL/GenBank/DDBJ whole genome shotgun (WGS) entry which is preliminary data.</text>
</comment>
<dbReference type="Pfam" id="PF03629">
    <property type="entry name" value="SASA"/>
    <property type="match status" value="1"/>
</dbReference>
<dbReference type="InterPro" id="IPR052940">
    <property type="entry name" value="Carb_Esterase_6"/>
</dbReference>
<organism evidence="3 4">
    <name type="scientific">Hibiscus syriacus</name>
    <name type="common">Rose of Sharon</name>
    <dbReference type="NCBI Taxonomy" id="106335"/>
    <lineage>
        <taxon>Eukaryota</taxon>
        <taxon>Viridiplantae</taxon>
        <taxon>Streptophyta</taxon>
        <taxon>Embryophyta</taxon>
        <taxon>Tracheophyta</taxon>
        <taxon>Spermatophyta</taxon>
        <taxon>Magnoliopsida</taxon>
        <taxon>eudicotyledons</taxon>
        <taxon>Gunneridae</taxon>
        <taxon>Pentapetalae</taxon>
        <taxon>rosids</taxon>
        <taxon>malvids</taxon>
        <taxon>Malvales</taxon>
        <taxon>Malvaceae</taxon>
        <taxon>Malvoideae</taxon>
        <taxon>Hibiscus</taxon>
    </lineage>
</organism>
<evidence type="ECO:0000259" key="2">
    <source>
        <dbReference type="Pfam" id="PF03629"/>
    </source>
</evidence>
<dbReference type="AlphaFoldDB" id="A0A6A3CES8"/>